<accession>A0A1V2L953</accession>
<dbReference type="InterPro" id="IPR051788">
    <property type="entry name" value="MFS_Transporter"/>
</dbReference>
<evidence type="ECO:0000256" key="1">
    <source>
        <dbReference type="ARBA" id="ARBA00004141"/>
    </source>
</evidence>
<evidence type="ECO:0000313" key="8">
    <source>
        <dbReference type="EMBL" id="ONH67571.1"/>
    </source>
</evidence>
<dbReference type="Proteomes" id="UP000189513">
    <property type="component" value="Unassembled WGS sequence"/>
</dbReference>
<feature type="transmembrane region" description="Helical" evidence="6">
    <location>
        <begin position="187"/>
        <end position="210"/>
    </location>
</feature>
<evidence type="ECO:0000256" key="2">
    <source>
        <dbReference type="ARBA" id="ARBA00022692"/>
    </source>
</evidence>
<evidence type="ECO:0000256" key="5">
    <source>
        <dbReference type="SAM" id="MobiDB-lite"/>
    </source>
</evidence>
<keyword evidence="2 6" id="KW-0812">Transmembrane</keyword>
<reference evidence="9" key="1">
    <citation type="journal article" date="2017" name="Genome Announc.">
        <title>Genome sequences of Cyberlindnera fabianii 65, Pichia kudriavzevii 129, and Saccharomyces cerevisiae 131 isolated from fermented masau fruits in Zimbabwe.</title>
        <authorList>
            <person name="van Rijswijck I.M.H."/>
            <person name="Derks M.F.L."/>
            <person name="Abee T."/>
            <person name="de Ridder D."/>
            <person name="Smid E.J."/>
        </authorList>
    </citation>
    <scope>NUCLEOTIDE SEQUENCE [LARGE SCALE GENOMIC DNA]</scope>
    <source>
        <strain evidence="9">65</strain>
    </source>
</reference>
<feature type="transmembrane region" description="Helical" evidence="6">
    <location>
        <begin position="455"/>
        <end position="476"/>
    </location>
</feature>
<dbReference type="GO" id="GO:0016020">
    <property type="term" value="C:membrane"/>
    <property type="evidence" value="ECO:0007669"/>
    <property type="project" value="UniProtKB-SubCell"/>
</dbReference>
<feature type="domain" description="Major facilitator superfamily (MFS) profile" evidence="7">
    <location>
        <begin position="98"/>
        <end position="516"/>
    </location>
</feature>
<keyword evidence="9" id="KW-1185">Reference proteome</keyword>
<comment type="subcellular location">
    <subcellularLocation>
        <location evidence="1">Membrane</location>
        <topology evidence="1">Multi-pass membrane protein</topology>
    </subcellularLocation>
</comment>
<dbReference type="InterPro" id="IPR020846">
    <property type="entry name" value="MFS_dom"/>
</dbReference>
<feature type="transmembrane region" description="Helical" evidence="6">
    <location>
        <begin position="164"/>
        <end position="181"/>
    </location>
</feature>
<keyword evidence="3 6" id="KW-1133">Transmembrane helix</keyword>
<feature type="transmembrane region" description="Helical" evidence="6">
    <location>
        <begin position="368"/>
        <end position="388"/>
    </location>
</feature>
<feature type="transmembrane region" description="Helical" evidence="6">
    <location>
        <begin position="335"/>
        <end position="356"/>
    </location>
</feature>
<dbReference type="Pfam" id="PF07690">
    <property type="entry name" value="MFS_1"/>
    <property type="match status" value="1"/>
</dbReference>
<name>A0A1V2L953_CYBFA</name>
<dbReference type="AlphaFoldDB" id="A0A1V2L953"/>
<feature type="transmembrane region" description="Helical" evidence="6">
    <location>
        <begin position="423"/>
        <end position="443"/>
    </location>
</feature>
<dbReference type="PROSITE" id="PS50850">
    <property type="entry name" value="MFS"/>
    <property type="match status" value="1"/>
</dbReference>
<feature type="region of interest" description="Disordered" evidence="5">
    <location>
        <begin position="47"/>
        <end position="79"/>
    </location>
</feature>
<dbReference type="VEuPathDB" id="FungiDB:BON22_2775"/>
<dbReference type="EMBL" id="MPUK01000004">
    <property type="protein sequence ID" value="ONH67571.1"/>
    <property type="molecule type" value="Genomic_DNA"/>
</dbReference>
<feature type="transmembrane region" description="Helical" evidence="6">
    <location>
        <begin position="96"/>
        <end position="123"/>
    </location>
</feature>
<feature type="transmembrane region" description="Helical" evidence="6">
    <location>
        <begin position="250"/>
        <end position="270"/>
    </location>
</feature>
<feature type="transmembrane region" description="Helical" evidence="6">
    <location>
        <begin position="222"/>
        <end position="244"/>
    </location>
</feature>
<evidence type="ECO:0000256" key="6">
    <source>
        <dbReference type="SAM" id="Phobius"/>
    </source>
</evidence>
<evidence type="ECO:0000256" key="3">
    <source>
        <dbReference type="ARBA" id="ARBA00022989"/>
    </source>
</evidence>
<evidence type="ECO:0000313" key="9">
    <source>
        <dbReference type="Proteomes" id="UP000189513"/>
    </source>
</evidence>
<comment type="caution">
    <text evidence="8">The sequence shown here is derived from an EMBL/GenBank/DDBJ whole genome shotgun (WGS) entry which is preliminary data.</text>
</comment>
<dbReference type="PANTHER" id="PTHR23514">
    <property type="entry name" value="BYPASS OF STOP CODON PROTEIN 6"/>
    <property type="match status" value="1"/>
</dbReference>
<feature type="transmembrane region" description="Helical" evidence="6">
    <location>
        <begin position="129"/>
        <end position="152"/>
    </location>
</feature>
<evidence type="ECO:0000259" key="7">
    <source>
        <dbReference type="PROSITE" id="PS50850"/>
    </source>
</evidence>
<dbReference type="STRING" id="36022.A0A1V2L953"/>
<dbReference type="Gene3D" id="1.20.1250.20">
    <property type="entry name" value="MFS general substrate transporter like domains"/>
    <property type="match status" value="1"/>
</dbReference>
<keyword evidence="4 6" id="KW-0472">Membrane</keyword>
<dbReference type="InterPro" id="IPR011701">
    <property type="entry name" value="MFS"/>
</dbReference>
<gene>
    <name evidence="8" type="ORF">BON22_2775</name>
</gene>
<dbReference type="GO" id="GO:0022857">
    <property type="term" value="F:transmembrane transporter activity"/>
    <property type="evidence" value="ECO:0007669"/>
    <property type="project" value="InterPro"/>
</dbReference>
<feature type="transmembrane region" description="Helical" evidence="6">
    <location>
        <begin position="400"/>
        <end position="417"/>
    </location>
</feature>
<feature type="transmembrane region" description="Helical" evidence="6">
    <location>
        <begin position="488"/>
        <end position="508"/>
    </location>
</feature>
<dbReference type="InterPro" id="IPR036259">
    <property type="entry name" value="MFS_trans_sf"/>
</dbReference>
<organism evidence="8 9">
    <name type="scientific">Cyberlindnera fabianii</name>
    <name type="common">Yeast</name>
    <name type="synonym">Hansenula fabianii</name>
    <dbReference type="NCBI Taxonomy" id="36022"/>
    <lineage>
        <taxon>Eukaryota</taxon>
        <taxon>Fungi</taxon>
        <taxon>Dikarya</taxon>
        <taxon>Ascomycota</taxon>
        <taxon>Saccharomycotina</taxon>
        <taxon>Saccharomycetes</taxon>
        <taxon>Phaffomycetales</taxon>
        <taxon>Phaffomycetaceae</taxon>
        <taxon>Cyberlindnera</taxon>
    </lineage>
</organism>
<proteinExistence type="predicted"/>
<dbReference type="PANTHER" id="PTHR23514:SF6">
    <property type="entry name" value="MAJOR FACILITATOR SUPERFAMILY (MFS) PROFILE DOMAIN-CONTAINING PROTEIN"/>
    <property type="match status" value="1"/>
</dbReference>
<dbReference type="FunFam" id="1.20.1250.20:FF:000286">
    <property type="entry name" value="MFS efflux transporter"/>
    <property type="match status" value="1"/>
</dbReference>
<protein>
    <submittedName>
        <fullName evidence="8">Bypass of stop codon protein 6</fullName>
    </submittedName>
</protein>
<sequence length="525" mass="57736">MIDKVDLHTSTVGPLTDRLSSVRIHEPEKLHSNDHFQRSIIRETTVPCASSGCDEQQDSLSPIDMAAPSSTAEATHQEEPVEEQLKMTLRNPKRNFMRVSLSCIWFLMLGMNDGVLGALLPHIESHYNISYAIVSLIWLGNATGFILIAFTAHIIDEKLGMSKMVTMSCALMVVEFALVGSGTRFPVVVVGFFFGGLGAAIGLSQLNLFLTRLESGEKYLGLCHGVYGLGACLAPIIGTAMVNAGVEWNFFYFVLLGIAVIAAVTLTIAYQDIEKDLDYWDNIEKQAQGEDHVVHVSRDPETLESIELRELHNEDLPTRESKHDFKATLQDYRSWAICIFIFFYQGAEVSMGGWMVTFLLNYRGGDEYATGYVASGYWAGIAVGRFFLTHKLMSTFGCRRTLIVASICIMGLDVMAWLIPNNIASAVCASLVGVAIGPIYTMAVSLATRILPRKIRLCALTLVTAFGSSGGAAVPFTVGMASRFVGTYVLHPVFLTCLGVMLVSWLTLPNIERKGAINNIFQRIW</sequence>
<dbReference type="OMA" id="CYQGSEV"/>
<evidence type="ECO:0000256" key="4">
    <source>
        <dbReference type="ARBA" id="ARBA00023136"/>
    </source>
</evidence>
<dbReference type="SUPFAM" id="SSF103473">
    <property type="entry name" value="MFS general substrate transporter"/>
    <property type="match status" value="1"/>
</dbReference>